<dbReference type="EMBL" id="JBHMFI010000002">
    <property type="protein sequence ID" value="MFB9074218.1"/>
    <property type="molecule type" value="Genomic_DNA"/>
</dbReference>
<organism evidence="1 2">
    <name type="scientific">Citricoccus parietis</name>
    <dbReference type="NCBI Taxonomy" id="592307"/>
    <lineage>
        <taxon>Bacteria</taxon>
        <taxon>Bacillati</taxon>
        <taxon>Actinomycetota</taxon>
        <taxon>Actinomycetes</taxon>
        <taxon>Micrococcales</taxon>
        <taxon>Micrococcaceae</taxon>
        <taxon>Citricoccus</taxon>
    </lineage>
</organism>
<reference evidence="1 2" key="1">
    <citation type="submission" date="2024-09" db="EMBL/GenBank/DDBJ databases">
        <authorList>
            <person name="Sun Q."/>
            <person name="Mori K."/>
        </authorList>
    </citation>
    <scope>NUCLEOTIDE SEQUENCE [LARGE SCALE GENOMIC DNA]</scope>
    <source>
        <strain evidence="1 2">CCM 7609</strain>
    </source>
</reference>
<comment type="caution">
    <text evidence="1">The sequence shown here is derived from an EMBL/GenBank/DDBJ whole genome shotgun (WGS) entry which is preliminary data.</text>
</comment>
<evidence type="ECO:0000313" key="1">
    <source>
        <dbReference type="EMBL" id="MFB9074218.1"/>
    </source>
</evidence>
<gene>
    <name evidence="1" type="ORF">ACFFX0_24695</name>
</gene>
<evidence type="ECO:0000313" key="2">
    <source>
        <dbReference type="Proteomes" id="UP001589575"/>
    </source>
</evidence>
<accession>A0ABV5G717</accession>
<proteinExistence type="predicted"/>
<keyword evidence="2" id="KW-1185">Reference proteome</keyword>
<protein>
    <submittedName>
        <fullName evidence="1">Uncharacterized protein</fullName>
    </submittedName>
</protein>
<dbReference type="Proteomes" id="UP001589575">
    <property type="component" value="Unassembled WGS sequence"/>
</dbReference>
<sequence length="50" mass="5180">MVDQVRAAAQVPRLRIPGHGGHGLLGGGRSLVGQLSHRPAASRVASRMPT</sequence>
<name>A0ABV5G717_9MICC</name>